<dbReference type="PANTHER" id="PTHR31635">
    <property type="entry name" value="REVERSE TRANSCRIPTASE DOMAIN-CONTAINING PROTEIN-RELATED"/>
    <property type="match status" value="1"/>
</dbReference>
<comment type="caution">
    <text evidence="2">The sequence shown here is derived from an EMBL/GenBank/DDBJ whole genome shotgun (WGS) entry which is preliminary data.</text>
</comment>
<dbReference type="OrthoDB" id="1001975at2759"/>
<sequence length="388" mass="44389">MDNSEFSSMINKTVECNRGKGVDKLLKTLKSKVKSWISNVKVKEEDQIGVIEANIAKLESDLLTTNTKDLILSELGILKSRLWALYRKEEREWIQKSRLKWFNEGDKNTRFFHFVASMRSRINNISMLKVGNVAIEDATIISKQFEQFFRKAFNCSNTIPVKNLCGGFKKLNEDFALRLEGPFTQDEVWSVISSSDGPRAPGPDGFSLDFFKRYWRVLKADVMELFNEFFECNLSVERINQSFITLIPKVSAPENVEVYRPICLVGSLYKILAKVLAKRLAGVLKEVIGETQFAFLTGRQIVDCSLIANETINFIQKNKSNAILFKADFKKAYDSVDWNFLDLIQKEMGFGCKWRKWVNMCISSANVVILINGVPSNSFTISRSLRQV</sequence>
<protein>
    <recommendedName>
        <fullName evidence="1">Reverse transcriptase domain-containing protein</fullName>
    </recommendedName>
</protein>
<reference evidence="2" key="1">
    <citation type="submission" date="2023-05" db="EMBL/GenBank/DDBJ databases">
        <title>Genome and transcriptome analyses reveal genes involved in the formation of fine ridges on petal epidermal cells in Hibiscus trionum.</title>
        <authorList>
            <person name="Koshimizu S."/>
            <person name="Masuda S."/>
            <person name="Ishii T."/>
            <person name="Shirasu K."/>
            <person name="Hoshino A."/>
            <person name="Arita M."/>
        </authorList>
    </citation>
    <scope>NUCLEOTIDE SEQUENCE</scope>
    <source>
        <strain evidence="2">Hamamatsu line</strain>
    </source>
</reference>
<feature type="domain" description="Reverse transcriptase" evidence="1">
    <location>
        <begin position="251"/>
        <end position="374"/>
    </location>
</feature>
<evidence type="ECO:0000313" key="2">
    <source>
        <dbReference type="EMBL" id="GMI98280.1"/>
    </source>
</evidence>
<organism evidence="2 3">
    <name type="scientific">Hibiscus trionum</name>
    <name type="common">Flower of an hour</name>
    <dbReference type="NCBI Taxonomy" id="183268"/>
    <lineage>
        <taxon>Eukaryota</taxon>
        <taxon>Viridiplantae</taxon>
        <taxon>Streptophyta</taxon>
        <taxon>Embryophyta</taxon>
        <taxon>Tracheophyta</taxon>
        <taxon>Spermatophyta</taxon>
        <taxon>Magnoliopsida</taxon>
        <taxon>eudicotyledons</taxon>
        <taxon>Gunneridae</taxon>
        <taxon>Pentapetalae</taxon>
        <taxon>rosids</taxon>
        <taxon>malvids</taxon>
        <taxon>Malvales</taxon>
        <taxon>Malvaceae</taxon>
        <taxon>Malvoideae</taxon>
        <taxon>Hibiscus</taxon>
    </lineage>
</organism>
<dbReference type="Pfam" id="PF00078">
    <property type="entry name" value="RVT_1"/>
    <property type="match status" value="1"/>
</dbReference>
<gene>
    <name evidence="2" type="ORF">HRI_003497300</name>
</gene>
<evidence type="ECO:0000259" key="1">
    <source>
        <dbReference type="Pfam" id="PF00078"/>
    </source>
</evidence>
<dbReference type="PANTHER" id="PTHR31635:SF196">
    <property type="entry name" value="REVERSE TRANSCRIPTASE DOMAIN-CONTAINING PROTEIN-RELATED"/>
    <property type="match status" value="1"/>
</dbReference>
<dbReference type="InterPro" id="IPR000477">
    <property type="entry name" value="RT_dom"/>
</dbReference>
<accession>A0A9W7ILF4</accession>
<dbReference type="AlphaFoldDB" id="A0A9W7ILF4"/>
<evidence type="ECO:0000313" key="3">
    <source>
        <dbReference type="Proteomes" id="UP001165190"/>
    </source>
</evidence>
<keyword evidence="3" id="KW-1185">Reference proteome</keyword>
<dbReference type="Proteomes" id="UP001165190">
    <property type="component" value="Unassembled WGS sequence"/>
</dbReference>
<name>A0A9W7ILF4_HIBTR</name>
<dbReference type="EMBL" id="BSYR01000031">
    <property type="protein sequence ID" value="GMI98280.1"/>
    <property type="molecule type" value="Genomic_DNA"/>
</dbReference>
<proteinExistence type="predicted"/>